<evidence type="ECO:0000259" key="11">
    <source>
        <dbReference type="SMART" id="SM00387"/>
    </source>
</evidence>
<dbReference type="PROSITE" id="PS50005">
    <property type="entry name" value="TPR"/>
    <property type="match status" value="1"/>
</dbReference>
<dbReference type="Gene3D" id="1.25.40.10">
    <property type="entry name" value="Tetratricopeptide repeat domain"/>
    <property type="match status" value="2"/>
</dbReference>
<keyword evidence="4" id="KW-0808">Transferase</keyword>
<dbReference type="Proteomes" id="UP000012024">
    <property type="component" value="Unassembled WGS sequence"/>
</dbReference>
<comment type="catalytic activity">
    <reaction evidence="1">
        <text>ATP + protein L-histidine = ADP + protein N-phospho-L-histidine.</text>
        <dbReference type="EC" id="2.7.13.3"/>
    </reaction>
</comment>
<dbReference type="Pfam" id="PF13181">
    <property type="entry name" value="TPR_8"/>
    <property type="match status" value="2"/>
</dbReference>
<proteinExistence type="predicted"/>
<evidence type="ECO:0000313" key="12">
    <source>
        <dbReference type="EMBL" id="EMQ96461.1"/>
    </source>
</evidence>
<gene>
    <name evidence="12" type="ORF">D778_02351</name>
</gene>
<dbReference type="InterPro" id="IPR003594">
    <property type="entry name" value="HATPase_dom"/>
</dbReference>
<evidence type="ECO:0000256" key="4">
    <source>
        <dbReference type="ARBA" id="ARBA00022679"/>
    </source>
</evidence>
<keyword evidence="13" id="KW-1185">Reference proteome</keyword>
<keyword evidence="10" id="KW-1133">Transmembrane helix</keyword>
<dbReference type="GeneID" id="98640866"/>
<dbReference type="InterPro" id="IPR011990">
    <property type="entry name" value="TPR-like_helical_dom_sf"/>
</dbReference>
<name>M7MN11_9FLAO</name>
<dbReference type="RefSeq" id="WP_007648163.1">
    <property type="nucleotide sequence ID" value="NZ_ANLA01000004.1"/>
</dbReference>
<dbReference type="GO" id="GO:0016020">
    <property type="term" value="C:membrane"/>
    <property type="evidence" value="ECO:0007669"/>
    <property type="project" value="InterPro"/>
</dbReference>
<dbReference type="EMBL" id="ANLA01000004">
    <property type="protein sequence ID" value="EMQ96461.1"/>
    <property type="molecule type" value="Genomic_DNA"/>
</dbReference>
<dbReference type="Gene3D" id="3.30.565.10">
    <property type="entry name" value="Histidine kinase-like ATPase, C-terminal domain"/>
    <property type="match status" value="1"/>
</dbReference>
<evidence type="ECO:0000256" key="1">
    <source>
        <dbReference type="ARBA" id="ARBA00000085"/>
    </source>
</evidence>
<keyword evidence="10" id="KW-0472">Membrane</keyword>
<feature type="repeat" description="TPR" evidence="9">
    <location>
        <begin position="242"/>
        <end position="275"/>
    </location>
</feature>
<evidence type="ECO:0000256" key="8">
    <source>
        <dbReference type="ARBA" id="ARBA00023012"/>
    </source>
</evidence>
<dbReference type="SMART" id="SM00387">
    <property type="entry name" value="HATPase_c"/>
    <property type="match status" value="1"/>
</dbReference>
<evidence type="ECO:0000256" key="9">
    <source>
        <dbReference type="PROSITE-ProRule" id="PRU00339"/>
    </source>
</evidence>
<evidence type="ECO:0000256" key="5">
    <source>
        <dbReference type="ARBA" id="ARBA00022741"/>
    </source>
</evidence>
<protein>
    <recommendedName>
        <fullName evidence="2">histidine kinase</fullName>
        <ecNumber evidence="2">2.7.13.3</ecNumber>
    </recommendedName>
</protein>
<keyword evidence="6" id="KW-0418">Kinase</keyword>
<dbReference type="PANTHER" id="PTHR24421">
    <property type="entry name" value="NITRATE/NITRITE SENSOR PROTEIN NARX-RELATED"/>
    <property type="match status" value="1"/>
</dbReference>
<feature type="transmembrane region" description="Helical" evidence="10">
    <location>
        <begin position="399"/>
        <end position="419"/>
    </location>
</feature>
<dbReference type="GO" id="GO:0046983">
    <property type="term" value="F:protein dimerization activity"/>
    <property type="evidence" value="ECO:0007669"/>
    <property type="project" value="InterPro"/>
</dbReference>
<sequence>MKKLLLIFISLFFNLHGFSQNPVKIIDSLKIELSKKPDEATKAKIYGDLTWYYCSVSTDSALVYGKKAMNLAEKMNDSVFLAQTFNDYATVYYLKGDYDVSEDLLKKSLKIRNKLQDSSGIAAVNSKLGNIYYKKSLLDSSMIYFLKSLKYYDDIGNKVVSNSLKSNIANIYMTLKNYSKAEQYLNENITFFQENNQLEYLSNSFVSMASLFLFKKDTTNAINYLKKGIKEAEKVNAYPTLGSAYNNLGTIYSDKKDYKLAKQYVLKSIEIREKSNLGTELASSKLTLAGIYNNLGEFNKAKPILLESLNVFINEKVVDKSLLVYLQLIPVYASESKPDSVAYYTNLYIKNQDLVQQENALKLSSELETKYETEKKEKEILLQQAQISIKEQDLKTKNYQIISLIVLAIILSLFGYLLYNQQKLKHNQLKKETELKEALIKIETQNKLQDQRLRISRDLHDNIGAQLTFIISSLDNLKYGFKLPDNLNDKLKYISEFTSSTIYELRDTIWAMNKSEISFEDLQSRISNFIEKANKSSHAVTFNFIVDKELKNHKMFTSVQGMNIYRIIQEAINNALKYANATQIDVNFSSKNTVYELIITDNGIGFDLNNIEFGNGINNMKKRAHELEAEFEITSQLNNGTTIRVYKTRNT</sequence>
<dbReference type="Gene3D" id="1.20.5.1930">
    <property type="match status" value="1"/>
</dbReference>
<dbReference type="SUPFAM" id="SSF48452">
    <property type="entry name" value="TPR-like"/>
    <property type="match status" value="2"/>
</dbReference>
<keyword evidence="5" id="KW-0547">Nucleotide-binding</keyword>
<evidence type="ECO:0000256" key="6">
    <source>
        <dbReference type="ARBA" id="ARBA00022777"/>
    </source>
</evidence>
<dbReference type="InterPro" id="IPR050482">
    <property type="entry name" value="Sensor_HK_TwoCompSys"/>
</dbReference>
<evidence type="ECO:0000256" key="10">
    <source>
        <dbReference type="SAM" id="Phobius"/>
    </source>
</evidence>
<dbReference type="eggNOG" id="COG4585">
    <property type="taxonomic scope" value="Bacteria"/>
</dbReference>
<feature type="domain" description="Histidine kinase/HSP90-like ATPase" evidence="11">
    <location>
        <begin position="559"/>
        <end position="651"/>
    </location>
</feature>
<dbReference type="EC" id="2.7.13.3" evidence="2"/>
<organism evidence="12 13">
    <name type="scientific">Xanthomarina gelatinilytica</name>
    <dbReference type="NCBI Taxonomy" id="1137281"/>
    <lineage>
        <taxon>Bacteria</taxon>
        <taxon>Pseudomonadati</taxon>
        <taxon>Bacteroidota</taxon>
        <taxon>Flavobacteriia</taxon>
        <taxon>Flavobacteriales</taxon>
        <taxon>Flavobacteriaceae</taxon>
        <taxon>Xanthomarina</taxon>
    </lineage>
</organism>
<comment type="caution">
    <text evidence="12">The sequence shown here is derived from an EMBL/GenBank/DDBJ whole genome shotgun (WGS) entry which is preliminary data.</text>
</comment>
<accession>M7MN11</accession>
<dbReference type="Pfam" id="PF07730">
    <property type="entry name" value="HisKA_3"/>
    <property type="match status" value="1"/>
</dbReference>
<evidence type="ECO:0000256" key="7">
    <source>
        <dbReference type="ARBA" id="ARBA00022840"/>
    </source>
</evidence>
<dbReference type="InterPro" id="IPR019734">
    <property type="entry name" value="TPR_rpt"/>
</dbReference>
<keyword evidence="8" id="KW-0902">Two-component regulatory system</keyword>
<dbReference type="eggNOG" id="COG0457">
    <property type="taxonomic scope" value="Bacteria"/>
</dbReference>
<dbReference type="GO" id="GO:0000155">
    <property type="term" value="F:phosphorelay sensor kinase activity"/>
    <property type="evidence" value="ECO:0007669"/>
    <property type="project" value="InterPro"/>
</dbReference>
<keyword evidence="3" id="KW-0597">Phosphoprotein</keyword>
<dbReference type="AlphaFoldDB" id="M7MN11"/>
<dbReference type="InterPro" id="IPR036890">
    <property type="entry name" value="HATPase_C_sf"/>
</dbReference>
<evidence type="ECO:0000313" key="13">
    <source>
        <dbReference type="Proteomes" id="UP000012024"/>
    </source>
</evidence>
<evidence type="ECO:0000256" key="3">
    <source>
        <dbReference type="ARBA" id="ARBA00022553"/>
    </source>
</evidence>
<dbReference type="CDD" id="cd16917">
    <property type="entry name" value="HATPase_UhpB-NarQ-NarX-like"/>
    <property type="match status" value="1"/>
</dbReference>
<keyword evidence="9" id="KW-0802">TPR repeat</keyword>
<keyword evidence="10" id="KW-0812">Transmembrane</keyword>
<dbReference type="SUPFAM" id="SSF55874">
    <property type="entry name" value="ATPase domain of HSP90 chaperone/DNA topoisomerase II/histidine kinase"/>
    <property type="match status" value="1"/>
</dbReference>
<evidence type="ECO:0000256" key="2">
    <source>
        <dbReference type="ARBA" id="ARBA00012438"/>
    </source>
</evidence>
<dbReference type="PATRIC" id="fig|1137281.3.peg.951"/>
<dbReference type="SMART" id="SM00028">
    <property type="entry name" value="TPR"/>
    <property type="match status" value="6"/>
</dbReference>
<keyword evidence="7" id="KW-0067">ATP-binding</keyword>
<dbReference type="GO" id="GO:0005524">
    <property type="term" value="F:ATP binding"/>
    <property type="evidence" value="ECO:0007669"/>
    <property type="project" value="UniProtKB-KW"/>
</dbReference>
<reference evidence="12 13" key="1">
    <citation type="submission" date="2012-12" db="EMBL/GenBank/DDBJ databases">
        <title>Genome assembly of Formosa sp. AK20.</title>
        <authorList>
            <person name="Kumar R."/>
            <person name="Khatri I."/>
            <person name="Vaidya B."/>
            <person name="Subramanian S."/>
            <person name="Pinnaka A."/>
        </authorList>
    </citation>
    <scope>NUCLEOTIDE SEQUENCE [LARGE SCALE GENOMIC DNA]</scope>
    <source>
        <strain evidence="12 13">AK20</strain>
    </source>
</reference>
<dbReference type="PANTHER" id="PTHR24421:SF10">
    <property type="entry name" value="NITRATE_NITRITE SENSOR PROTEIN NARQ"/>
    <property type="match status" value="1"/>
</dbReference>
<dbReference type="Pfam" id="PF02518">
    <property type="entry name" value="HATPase_c"/>
    <property type="match status" value="1"/>
</dbReference>
<dbReference type="InterPro" id="IPR011712">
    <property type="entry name" value="Sig_transdc_His_kin_sub3_dim/P"/>
</dbReference>